<organism evidence="1 2">
    <name type="scientific">Ilyodon furcidens</name>
    <name type="common">goldbreast splitfin</name>
    <dbReference type="NCBI Taxonomy" id="33524"/>
    <lineage>
        <taxon>Eukaryota</taxon>
        <taxon>Metazoa</taxon>
        <taxon>Chordata</taxon>
        <taxon>Craniata</taxon>
        <taxon>Vertebrata</taxon>
        <taxon>Euteleostomi</taxon>
        <taxon>Actinopterygii</taxon>
        <taxon>Neopterygii</taxon>
        <taxon>Teleostei</taxon>
        <taxon>Neoteleostei</taxon>
        <taxon>Acanthomorphata</taxon>
        <taxon>Ovalentaria</taxon>
        <taxon>Atherinomorphae</taxon>
        <taxon>Cyprinodontiformes</taxon>
        <taxon>Goodeidae</taxon>
        <taxon>Ilyodon</taxon>
    </lineage>
</organism>
<sequence length="103" mass="11678">MHISVIPLGCVLYYSHPLHGAFDTRKQKENLEAQPSLQVTVPQSSASRFPGTSSISYCLSINSPRAQLPMAEPDRDSDASTMDIFLPFWKTEPLKFKTFWYLL</sequence>
<comment type="caution">
    <text evidence="1">The sequence shown here is derived from an EMBL/GenBank/DDBJ whole genome shotgun (WGS) entry which is preliminary data.</text>
</comment>
<reference evidence="1 2" key="1">
    <citation type="submission" date="2021-06" db="EMBL/GenBank/DDBJ databases">
        <authorList>
            <person name="Palmer J.M."/>
        </authorList>
    </citation>
    <scope>NUCLEOTIDE SEQUENCE [LARGE SCALE GENOMIC DNA]</scope>
    <source>
        <strain evidence="2">if_2019</strain>
        <tissue evidence="1">Muscle</tissue>
    </source>
</reference>
<accession>A0ABV0UQA0</accession>
<name>A0ABV0UQA0_9TELE</name>
<evidence type="ECO:0000313" key="2">
    <source>
        <dbReference type="Proteomes" id="UP001482620"/>
    </source>
</evidence>
<protein>
    <submittedName>
        <fullName evidence="1">Uncharacterized protein</fullName>
    </submittedName>
</protein>
<gene>
    <name evidence="1" type="ORF">ILYODFUR_008026</name>
</gene>
<proteinExistence type="predicted"/>
<keyword evidence="2" id="KW-1185">Reference proteome</keyword>
<dbReference type="EMBL" id="JAHRIQ010081627">
    <property type="protein sequence ID" value="MEQ2247306.1"/>
    <property type="molecule type" value="Genomic_DNA"/>
</dbReference>
<dbReference type="Proteomes" id="UP001482620">
    <property type="component" value="Unassembled WGS sequence"/>
</dbReference>
<evidence type="ECO:0000313" key="1">
    <source>
        <dbReference type="EMBL" id="MEQ2247306.1"/>
    </source>
</evidence>